<accession>A0A812D9H9</accession>
<protein>
    <submittedName>
        <fullName evidence="2">Uncharacterized protein</fullName>
    </submittedName>
</protein>
<gene>
    <name evidence="2" type="ORF">SPHA_49373</name>
</gene>
<evidence type="ECO:0000313" key="3">
    <source>
        <dbReference type="Proteomes" id="UP000597762"/>
    </source>
</evidence>
<reference evidence="2" key="1">
    <citation type="submission" date="2021-01" db="EMBL/GenBank/DDBJ databases">
        <authorList>
            <person name="Li R."/>
            <person name="Bekaert M."/>
        </authorList>
    </citation>
    <scope>NUCLEOTIDE SEQUENCE</scope>
    <source>
        <strain evidence="2">Farmed</strain>
    </source>
</reference>
<dbReference type="AlphaFoldDB" id="A0A812D9H9"/>
<feature type="transmembrane region" description="Helical" evidence="1">
    <location>
        <begin position="12"/>
        <end position="31"/>
    </location>
</feature>
<organism evidence="2 3">
    <name type="scientific">Acanthosepion pharaonis</name>
    <name type="common">Pharaoh cuttlefish</name>
    <name type="synonym">Sepia pharaonis</name>
    <dbReference type="NCBI Taxonomy" id="158019"/>
    <lineage>
        <taxon>Eukaryota</taxon>
        <taxon>Metazoa</taxon>
        <taxon>Spiralia</taxon>
        <taxon>Lophotrochozoa</taxon>
        <taxon>Mollusca</taxon>
        <taxon>Cephalopoda</taxon>
        <taxon>Coleoidea</taxon>
        <taxon>Decapodiformes</taxon>
        <taxon>Sepiida</taxon>
        <taxon>Sepiina</taxon>
        <taxon>Sepiidae</taxon>
        <taxon>Acanthosepion</taxon>
    </lineage>
</organism>
<dbReference type="Proteomes" id="UP000597762">
    <property type="component" value="Unassembled WGS sequence"/>
</dbReference>
<keyword evidence="1" id="KW-1133">Transmembrane helix</keyword>
<proteinExistence type="predicted"/>
<evidence type="ECO:0000256" key="1">
    <source>
        <dbReference type="SAM" id="Phobius"/>
    </source>
</evidence>
<evidence type="ECO:0000313" key="2">
    <source>
        <dbReference type="EMBL" id="CAE1292627.1"/>
    </source>
</evidence>
<keyword evidence="3" id="KW-1185">Reference proteome</keyword>
<feature type="transmembrane region" description="Helical" evidence="1">
    <location>
        <begin position="67"/>
        <end position="86"/>
    </location>
</feature>
<dbReference type="EMBL" id="CAHIKZ030002816">
    <property type="protein sequence ID" value="CAE1292627.1"/>
    <property type="molecule type" value="Genomic_DNA"/>
</dbReference>
<keyword evidence="1" id="KW-0812">Transmembrane</keyword>
<sequence length="153" mass="18170">MILSLFPPPFPMIHCLFPLLFILFFRCFLSFSYDSFSLSSPFHIHSLSLSLLLFFSFYFHSYFKPDYFSFFFLFNALLLLLSLFSSDTFSPFPIIFSWSLPPPHPSFVSVSSFYFILRSLYFPLPLPFTSYFIFSSYLSISSFFSRFHSYLFI</sequence>
<comment type="caution">
    <text evidence="2">The sequence shown here is derived from an EMBL/GenBank/DDBJ whole genome shotgun (WGS) entry which is preliminary data.</text>
</comment>
<keyword evidence="1" id="KW-0472">Membrane</keyword>
<feature type="transmembrane region" description="Helical" evidence="1">
    <location>
        <begin position="43"/>
        <end position="60"/>
    </location>
</feature>
<name>A0A812D9H9_ACAPH</name>